<keyword evidence="4" id="KW-1003">Cell membrane</keyword>
<feature type="transmembrane region" description="Helical" evidence="10">
    <location>
        <begin position="965"/>
        <end position="989"/>
    </location>
</feature>
<dbReference type="InterPro" id="IPR046806">
    <property type="entry name" value="MrpA_C/MbhE"/>
</dbReference>
<keyword evidence="13" id="KW-1185">Reference proteome</keyword>
<dbReference type="Pfam" id="PF00361">
    <property type="entry name" value="Proton_antipo_M"/>
    <property type="match status" value="1"/>
</dbReference>
<feature type="domain" description="Major facilitator superfamily (MFS) profile" evidence="11">
    <location>
        <begin position="1"/>
        <end position="165"/>
    </location>
</feature>
<dbReference type="Pfam" id="PF00662">
    <property type="entry name" value="Proton_antipo_N"/>
    <property type="match status" value="1"/>
</dbReference>
<dbReference type="InterPro" id="IPR050616">
    <property type="entry name" value="CPA3_Na-H_Antiporter_A"/>
</dbReference>
<keyword evidence="8 10" id="KW-0472">Membrane</keyword>
<feature type="transmembrane region" description="Helical" evidence="10">
    <location>
        <begin position="142"/>
        <end position="161"/>
    </location>
</feature>
<evidence type="ECO:0000313" key="13">
    <source>
        <dbReference type="Proteomes" id="UP000238217"/>
    </source>
</evidence>
<dbReference type="NCBIfam" id="NF009284">
    <property type="entry name" value="PRK12644.1"/>
    <property type="match status" value="1"/>
</dbReference>
<dbReference type="AlphaFoldDB" id="A0A2T0YQC7"/>
<feature type="transmembrane region" description="Helical" evidence="10">
    <location>
        <begin position="281"/>
        <end position="304"/>
    </location>
</feature>
<proteinExistence type="predicted"/>
<feature type="transmembrane region" description="Helical" evidence="10">
    <location>
        <begin position="594"/>
        <end position="615"/>
    </location>
</feature>
<feature type="transmembrane region" description="Helical" evidence="10">
    <location>
        <begin position="477"/>
        <end position="495"/>
    </location>
</feature>
<feature type="transmembrane region" description="Helical" evidence="10">
    <location>
        <begin position="173"/>
        <end position="192"/>
    </location>
</feature>
<feature type="transmembrane region" description="Helical" evidence="10">
    <location>
        <begin position="222"/>
        <end position="244"/>
    </location>
</feature>
<accession>A0A2T0YQC7</accession>
<reference evidence="12 13" key="1">
    <citation type="submission" date="2018-03" db="EMBL/GenBank/DDBJ databases">
        <title>Comparative analysis of microorganisms from saline springs in Andes Mountain Range, Colombia.</title>
        <authorList>
            <person name="Rubin E."/>
        </authorList>
    </citation>
    <scope>NUCLEOTIDE SEQUENCE [LARGE SCALE GENOMIC DNA]</scope>
    <source>
        <strain evidence="12 13">CG 35</strain>
    </source>
</reference>
<dbReference type="Pfam" id="PF13244">
    <property type="entry name" value="MbhD"/>
    <property type="match status" value="1"/>
</dbReference>
<evidence type="ECO:0000256" key="6">
    <source>
        <dbReference type="ARBA" id="ARBA00022989"/>
    </source>
</evidence>
<feature type="transmembrane region" description="Helical" evidence="10">
    <location>
        <begin position="635"/>
        <end position="654"/>
    </location>
</feature>
<protein>
    <submittedName>
        <fullName evidence="12">Multisubunit sodium/proton antiporter MrpA subunit /multisubunit sodium/proton antiporter MrpB subunit</fullName>
    </submittedName>
</protein>
<evidence type="ECO:0000256" key="8">
    <source>
        <dbReference type="ARBA" id="ARBA00023136"/>
    </source>
</evidence>
<feature type="transmembrane region" description="Helical" evidence="10">
    <location>
        <begin position="862"/>
        <end position="883"/>
    </location>
</feature>
<gene>
    <name evidence="12" type="ORF">BCL67_105171</name>
</gene>
<dbReference type="InterPro" id="IPR001750">
    <property type="entry name" value="ND/Mrp_TM"/>
</dbReference>
<evidence type="ECO:0000256" key="3">
    <source>
        <dbReference type="ARBA" id="ARBA00022449"/>
    </source>
</evidence>
<keyword evidence="3" id="KW-0050">Antiport</keyword>
<keyword evidence="2" id="KW-0813">Transport</keyword>
<evidence type="ECO:0000256" key="1">
    <source>
        <dbReference type="ARBA" id="ARBA00004651"/>
    </source>
</evidence>
<feature type="transmembrane region" description="Helical" evidence="10">
    <location>
        <begin position="780"/>
        <end position="799"/>
    </location>
</feature>
<feature type="transmembrane region" description="Helical" evidence="10">
    <location>
        <begin position="85"/>
        <end position="106"/>
    </location>
</feature>
<feature type="transmembrane region" description="Helical" evidence="10">
    <location>
        <begin position="381"/>
        <end position="403"/>
    </location>
</feature>
<dbReference type="PROSITE" id="PS50850">
    <property type="entry name" value="MFS"/>
    <property type="match status" value="1"/>
</dbReference>
<dbReference type="GO" id="GO:0015297">
    <property type="term" value="F:antiporter activity"/>
    <property type="evidence" value="ECO:0007669"/>
    <property type="project" value="UniProtKB-KW"/>
</dbReference>
<evidence type="ECO:0000256" key="10">
    <source>
        <dbReference type="SAM" id="Phobius"/>
    </source>
</evidence>
<evidence type="ECO:0000256" key="2">
    <source>
        <dbReference type="ARBA" id="ARBA00022448"/>
    </source>
</evidence>
<dbReference type="GO" id="GO:0006811">
    <property type="term" value="P:monoatomic ion transport"/>
    <property type="evidence" value="ECO:0007669"/>
    <property type="project" value="UniProtKB-KW"/>
</dbReference>
<evidence type="ECO:0000259" key="11">
    <source>
        <dbReference type="PROSITE" id="PS50850"/>
    </source>
</evidence>
<feature type="transmembrane region" description="Helical" evidence="10">
    <location>
        <begin position="889"/>
        <end position="910"/>
    </location>
</feature>
<feature type="transmembrane region" description="Helical" evidence="10">
    <location>
        <begin position="118"/>
        <end position="136"/>
    </location>
</feature>
<organism evidence="12 13">
    <name type="scientific">Nesterenkonia sandarakina</name>
    <dbReference type="NCBI Taxonomy" id="272918"/>
    <lineage>
        <taxon>Bacteria</taxon>
        <taxon>Bacillati</taxon>
        <taxon>Actinomycetota</taxon>
        <taxon>Actinomycetes</taxon>
        <taxon>Micrococcales</taxon>
        <taxon>Micrococcaceae</taxon>
        <taxon>Nesterenkonia</taxon>
    </lineage>
</organism>
<comment type="caution">
    <text evidence="12">The sequence shown here is derived from an EMBL/GenBank/DDBJ whole genome shotgun (WGS) entry which is preliminary data.</text>
</comment>
<feature type="transmembrane region" description="Helical" evidence="10">
    <location>
        <begin position="723"/>
        <end position="741"/>
    </location>
</feature>
<dbReference type="EMBL" id="PVTY01000005">
    <property type="protein sequence ID" value="PRZ17624.1"/>
    <property type="molecule type" value="Genomic_DNA"/>
</dbReference>
<dbReference type="Pfam" id="PF20501">
    <property type="entry name" value="MbhE"/>
    <property type="match status" value="1"/>
</dbReference>
<dbReference type="Pfam" id="PF04039">
    <property type="entry name" value="MnhB"/>
    <property type="match status" value="1"/>
</dbReference>
<dbReference type="Proteomes" id="UP000238217">
    <property type="component" value="Unassembled WGS sequence"/>
</dbReference>
<evidence type="ECO:0000256" key="5">
    <source>
        <dbReference type="ARBA" id="ARBA00022692"/>
    </source>
</evidence>
<evidence type="ECO:0000256" key="9">
    <source>
        <dbReference type="RuleBase" id="RU000320"/>
    </source>
</evidence>
<sequence length="1024" mass="109015">MIIGMLAVLFSISILTPFLFHRFGRRTFFFLAAVLAVALVAILSYVPAVLEADQAAGIGEPNAPPAEVIEWIPQFGVELAFRIDALALAMSVLILGVGALVMLYCARYFSSSERAAGPFAAELFAFAASMLGLVLADDLVMLFVFWELTTILSFLLIGFSAHRIYARRSAIQALLVTTFGGLAMLVGLLWLGELTGSYRLSEILAAAPQLVSDPATATAVDIAVALVLLGALSKSALVPFHFWLPAAMAAPTPVSAYLHAAAMVKAGVYLVARFAPGFHESTFWLPLVLGLGLLTMLVGAWRALRQTDIKLVLAYGTVSQLGFLIMVNGLGTEDAALAGLAMLLAHGLFKAALFMVVGIIDHQSGTRDLRRLSGLARTQRPLFIVALISTASMAGLPPLFGFVGKEVVFESFFGYAEANGSGSPLPWGWLVLAGVVLGSALTVAYSARFLWGAFATKRGSSGAALSPIVFKGPVPRAFLAAPMILAVATVALALFPQPVQALVEPFSSLFAPVEPGVEPTYLALWHGLTPVLGLSVLTWVLGYALFRAREPFARVQTRIPPVFDAERGYRATVRGVDMLSSWVTARTQRGALGWYLFIILAVATLVPLSVVIFGAPGGAGISDRWMVDSFIIAEQPLQVVLALVILAGASGAIWAPKRFMAVLMVSLCGWGIAGIFALQGAPDLALTLLLVESIVLVVFVLALRSLPAGIWTQSPTRFKFGRAALGVGFGAVMMAVAVMAMNSRTAESISMEYPWMAYEVGQGANIVNVTLVDIRVWDTFGEITVLAAAATGVASLIFVKRRDVQRRELHEVPSGTVGRVLSDKALSPRQVREIKVARSFATVAREAWLVAGRTVAPEHRSIVFEVVTRLMFHGIIMISLYLLLAGHNLPGGGFAGGLLAGLAFVLRYLAGGRYELEAAIPFSAGALMGWGLAIACFTGLAPLIAGGQAFQSFDFYLTLPIFGEHHFVSAILFDVGVYLVVIGLIVDILRSLGSEIDVRSEREGQRASITAHGIHGETSAGVAR</sequence>
<dbReference type="GO" id="GO:0005886">
    <property type="term" value="C:plasma membrane"/>
    <property type="evidence" value="ECO:0007669"/>
    <property type="project" value="UniProtKB-SubCell"/>
</dbReference>
<name>A0A2T0YQC7_9MICC</name>
<feature type="transmembrane region" description="Helical" evidence="10">
    <location>
        <begin position="336"/>
        <end position="360"/>
    </location>
</feature>
<dbReference type="InterPro" id="IPR025383">
    <property type="entry name" value="MrpA_C/MbhD"/>
</dbReference>
<dbReference type="PANTHER" id="PTHR43373:SF1">
    <property type="entry name" value="NA(+)_H(+) ANTIPORTER SUBUNIT A"/>
    <property type="match status" value="1"/>
</dbReference>
<feature type="transmembrane region" description="Helical" evidence="10">
    <location>
        <begin position="28"/>
        <end position="46"/>
    </location>
</feature>
<feature type="transmembrane region" description="Helical" evidence="10">
    <location>
        <begin position="311"/>
        <end position="330"/>
    </location>
</feature>
<keyword evidence="5 9" id="KW-0812">Transmembrane</keyword>
<keyword evidence="7" id="KW-0406">Ion transport</keyword>
<comment type="subcellular location">
    <subcellularLocation>
        <location evidence="1">Cell membrane</location>
        <topology evidence="1">Multi-pass membrane protein</topology>
    </subcellularLocation>
    <subcellularLocation>
        <location evidence="9">Membrane</location>
        <topology evidence="9">Multi-pass membrane protein</topology>
    </subcellularLocation>
</comment>
<feature type="transmembrane region" description="Helical" evidence="10">
    <location>
        <begin position="6"/>
        <end position="21"/>
    </location>
</feature>
<feature type="transmembrane region" description="Helical" evidence="10">
    <location>
        <begin position="523"/>
        <end position="546"/>
    </location>
</feature>
<evidence type="ECO:0000256" key="4">
    <source>
        <dbReference type="ARBA" id="ARBA00022475"/>
    </source>
</evidence>
<evidence type="ECO:0000256" key="7">
    <source>
        <dbReference type="ARBA" id="ARBA00023065"/>
    </source>
</evidence>
<feature type="transmembrane region" description="Helical" evidence="10">
    <location>
        <begin position="684"/>
        <end position="703"/>
    </location>
</feature>
<dbReference type="InterPro" id="IPR007182">
    <property type="entry name" value="MnhB"/>
</dbReference>
<dbReference type="InterPro" id="IPR020846">
    <property type="entry name" value="MFS_dom"/>
</dbReference>
<feature type="transmembrane region" description="Helical" evidence="10">
    <location>
        <begin position="922"/>
        <end position="945"/>
    </location>
</feature>
<keyword evidence="6 10" id="KW-1133">Transmembrane helix</keyword>
<evidence type="ECO:0000313" key="12">
    <source>
        <dbReference type="EMBL" id="PRZ17624.1"/>
    </source>
</evidence>
<dbReference type="PANTHER" id="PTHR43373">
    <property type="entry name" value="NA(+)/H(+) ANTIPORTER SUBUNIT"/>
    <property type="match status" value="1"/>
</dbReference>
<dbReference type="InterPro" id="IPR001516">
    <property type="entry name" value="Proton_antipo_N"/>
</dbReference>
<feature type="transmembrane region" description="Helical" evidence="10">
    <location>
        <begin position="427"/>
        <end position="451"/>
    </location>
</feature>
<feature type="transmembrane region" description="Helical" evidence="10">
    <location>
        <begin position="661"/>
        <end position="678"/>
    </location>
</feature>
<dbReference type="PRINTS" id="PR01434">
    <property type="entry name" value="NADHDHGNASE5"/>
</dbReference>